<evidence type="ECO:0000256" key="1">
    <source>
        <dbReference type="SAM" id="MobiDB-lite"/>
    </source>
</evidence>
<name>A0ABR2EFN8_9ROSI</name>
<gene>
    <name evidence="2" type="ORF">V6N12_042614</name>
</gene>
<accession>A0ABR2EFN8</accession>
<organism evidence="2 3">
    <name type="scientific">Hibiscus sabdariffa</name>
    <name type="common">roselle</name>
    <dbReference type="NCBI Taxonomy" id="183260"/>
    <lineage>
        <taxon>Eukaryota</taxon>
        <taxon>Viridiplantae</taxon>
        <taxon>Streptophyta</taxon>
        <taxon>Embryophyta</taxon>
        <taxon>Tracheophyta</taxon>
        <taxon>Spermatophyta</taxon>
        <taxon>Magnoliopsida</taxon>
        <taxon>eudicotyledons</taxon>
        <taxon>Gunneridae</taxon>
        <taxon>Pentapetalae</taxon>
        <taxon>rosids</taxon>
        <taxon>malvids</taxon>
        <taxon>Malvales</taxon>
        <taxon>Malvaceae</taxon>
        <taxon>Malvoideae</taxon>
        <taxon>Hibiscus</taxon>
    </lineage>
</organism>
<reference evidence="2 3" key="1">
    <citation type="journal article" date="2024" name="G3 (Bethesda)">
        <title>Genome assembly of Hibiscus sabdariffa L. provides insights into metabolisms of medicinal natural products.</title>
        <authorList>
            <person name="Kim T."/>
        </authorList>
    </citation>
    <scope>NUCLEOTIDE SEQUENCE [LARGE SCALE GENOMIC DNA]</scope>
    <source>
        <strain evidence="2">TK-2024</strain>
        <tissue evidence="2">Old leaves</tissue>
    </source>
</reference>
<keyword evidence="3" id="KW-1185">Reference proteome</keyword>
<proteinExistence type="predicted"/>
<evidence type="ECO:0000313" key="3">
    <source>
        <dbReference type="Proteomes" id="UP001472677"/>
    </source>
</evidence>
<dbReference type="Proteomes" id="UP001472677">
    <property type="component" value="Unassembled WGS sequence"/>
</dbReference>
<dbReference type="EMBL" id="JBBPBM010000015">
    <property type="protein sequence ID" value="KAK8559335.1"/>
    <property type="molecule type" value="Genomic_DNA"/>
</dbReference>
<sequence>MKNNFISEQPDGPKNGKRNDRKSLFMFGIPKSAPGFEKQFRPPFSEEMTAGSGVAERVQTVAEKVPHLGSFSEDDPKSGVWIVFQEIP</sequence>
<protein>
    <submittedName>
        <fullName evidence="2">Uncharacterized protein</fullName>
    </submittedName>
</protein>
<evidence type="ECO:0000313" key="2">
    <source>
        <dbReference type="EMBL" id="KAK8559335.1"/>
    </source>
</evidence>
<comment type="caution">
    <text evidence="2">The sequence shown here is derived from an EMBL/GenBank/DDBJ whole genome shotgun (WGS) entry which is preliminary data.</text>
</comment>
<feature type="region of interest" description="Disordered" evidence="1">
    <location>
        <begin position="1"/>
        <end position="22"/>
    </location>
</feature>